<comment type="caution">
    <text evidence="2">The sequence shown here is derived from an EMBL/GenBank/DDBJ whole genome shotgun (WGS) entry which is preliminary data.</text>
</comment>
<dbReference type="InterPro" id="IPR051606">
    <property type="entry name" value="Polyketide_Oxido-like"/>
</dbReference>
<dbReference type="Proteomes" id="UP001596266">
    <property type="component" value="Unassembled WGS sequence"/>
</dbReference>
<dbReference type="EMBL" id="JBHSUA010000002">
    <property type="protein sequence ID" value="MFC6395423.1"/>
    <property type="molecule type" value="Genomic_DNA"/>
</dbReference>
<keyword evidence="3" id="KW-1185">Reference proteome</keyword>
<dbReference type="RefSeq" id="WP_343886649.1">
    <property type="nucleotide sequence ID" value="NZ_BAAAKI010000017.1"/>
</dbReference>
<dbReference type="InterPro" id="IPR016040">
    <property type="entry name" value="NAD(P)-bd_dom"/>
</dbReference>
<evidence type="ECO:0000259" key="1">
    <source>
        <dbReference type="Pfam" id="PF13460"/>
    </source>
</evidence>
<organism evidence="2 3">
    <name type="scientific">Luteococcus sanguinis</name>
    <dbReference type="NCBI Taxonomy" id="174038"/>
    <lineage>
        <taxon>Bacteria</taxon>
        <taxon>Bacillati</taxon>
        <taxon>Actinomycetota</taxon>
        <taxon>Actinomycetes</taxon>
        <taxon>Propionibacteriales</taxon>
        <taxon>Propionibacteriaceae</taxon>
        <taxon>Luteococcus</taxon>
    </lineage>
</organism>
<dbReference type="InterPro" id="IPR036291">
    <property type="entry name" value="NAD(P)-bd_dom_sf"/>
</dbReference>
<dbReference type="Pfam" id="PF13460">
    <property type="entry name" value="NAD_binding_10"/>
    <property type="match status" value="1"/>
</dbReference>
<proteinExistence type="predicted"/>
<accession>A0ABW1WVX8</accession>
<evidence type="ECO:0000313" key="3">
    <source>
        <dbReference type="Proteomes" id="UP001596266"/>
    </source>
</evidence>
<dbReference type="PANTHER" id="PTHR43355:SF2">
    <property type="entry name" value="FLAVIN REDUCTASE (NADPH)"/>
    <property type="match status" value="1"/>
</dbReference>
<name>A0ABW1WVX8_9ACTN</name>
<evidence type="ECO:0000313" key="2">
    <source>
        <dbReference type="EMBL" id="MFC6395423.1"/>
    </source>
</evidence>
<feature type="domain" description="NAD(P)-binding" evidence="1">
    <location>
        <begin position="7"/>
        <end position="188"/>
    </location>
</feature>
<dbReference type="SUPFAM" id="SSF51735">
    <property type="entry name" value="NAD(P)-binding Rossmann-fold domains"/>
    <property type="match status" value="1"/>
</dbReference>
<gene>
    <name evidence="2" type="ORF">ACFP57_00230</name>
</gene>
<dbReference type="Gene3D" id="3.40.50.720">
    <property type="entry name" value="NAD(P)-binding Rossmann-like Domain"/>
    <property type="match status" value="1"/>
</dbReference>
<reference evidence="3" key="1">
    <citation type="journal article" date="2019" name="Int. J. Syst. Evol. Microbiol.">
        <title>The Global Catalogue of Microorganisms (GCM) 10K type strain sequencing project: providing services to taxonomists for standard genome sequencing and annotation.</title>
        <authorList>
            <consortium name="The Broad Institute Genomics Platform"/>
            <consortium name="The Broad Institute Genome Sequencing Center for Infectious Disease"/>
            <person name="Wu L."/>
            <person name="Ma J."/>
        </authorList>
    </citation>
    <scope>NUCLEOTIDE SEQUENCE [LARGE SCALE GENOMIC DNA]</scope>
    <source>
        <strain evidence="3">CGMCC 1.15277</strain>
    </source>
</reference>
<sequence length="201" mass="20802">MKITVIGATGMVGQRLVAEAASRGHQVVAVSRSGQQVEGASSALGLDINDTAALVEAIDAADAAVITVPGPRDGRSDQIIAPHRALIANPPAKRVLVVGGAGSLFASEGVRLKDSPDFPADYLPEAAAFTTVLQDYEASEGIDWTMISPAPVLTPGERTGSYVEGTDSPVGDSVSAEDLSVAIVDELERGNHRNQRFTVAN</sequence>
<protein>
    <submittedName>
        <fullName evidence="2">NAD(P)-dependent oxidoreductase</fullName>
    </submittedName>
</protein>
<dbReference type="PANTHER" id="PTHR43355">
    <property type="entry name" value="FLAVIN REDUCTASE (NADPH)"/>
    <property type="match status" value="1"/>
</dbReference>